<dbReference type="GO" id="GO:0034599">
    <property type="term" value="P:cellular response to oxidative stress"/>
    <property type="evidence" value="ECO:0007669"/>
    <property type="project" value="InterPro"/>
</dbReference>
<dbReference type="SUPFAM" id="SSF52833">
    <property type="entry name" value="Thioredoxin-like"/>
    <property type="match status" value="1"/>
</dbReference>
<evidence type="ECO:0000259" key="6">
    <source>
        <dbReference type="PROSITE" id="PS51352"/>
    </source>
</evidence>
<evidence type="ECO:0000256" key="4">
    <source>
        <dbReference type="ARBA" id="ARBA00023002"/>
    </source>
</evidence>
<dbReference type="EMBL" id="HBHT01003723">
    <property type="protein sequence ID" value="CAD9944844.1"/>
    <property type="molecule type" value="Transcribed_RNA"/>
</dbReference>
<evidence type="ECO:0000256" key="1">
    <source>
        <dbReference type="ARBA" id="ARBA00010505"/>
    </source>
</evidence>
<dbReference type="Gene3D" id="3.40.30.10">
    <property type="entry name" value="Glutaredoxin"/>
    <property type="match status" value="1"/>
</dbReference>
<proteinExistence type="inferred from homology"/>
<dbReference type="InterPro" id="IPR013766">
    <property type="entry name" value="Thioredoxin_domain"/>
</dbReference>
<evidence type="ECO:0000313" key="7">
    <source>
        <dbReference type="EMBL" id="CAD9944844.1"/>
    </source>
</evidence>
<feature type="active site" description="Cysteine sulfenic acid (-SOH) intermediate" evidence="5">
    <location>
        <position position="87"/>
    </location>
</feature>
<dbReference type="AlphaFoldDB" id="A0A7S2V9K9"/>
<reference evidence="7" key="1">
    <citation type="submission" date="2021-01" db="EMBL/GenBank/DDBJ databases">
        <authorList>
            <person name="Corre E."/>
            <person name="Pelletier E."/>
            <person name="Niang G."/>
            <person name="Scheremetjew M."/>
            <person name="Finn R."/>
            <person name="Kale V."/>
            <person name="Holt S."/>
            <person name="Cochrane G."/>
            <person name="Meng A."/>
            <person name="Brown T."/>
            <person name="Cohen L."/>
        </authorList>
    </citation>
    <scope>NUCLEOTIDE SEQUENCE</scope>
    <source>
        <strain evidence="7">CCMP125</strain>
    </source>
</reference>
<dbReference type="GO" id="GO:0008379">
    <property type="term" value="F:thioredoxin peroxidase activity"/>
    <property type="evidence" value="ECO:0007669"/>
    <property type="project" value="InterPro"/>
</dbReference>
<dbReference type="GO" id="GO:0045454">
    <property type="term" value="P:cell redox homeostasis"/>
    <property type="evidence" value="ECO:0007669"/>
    <property type="project" value="TreeGrafter"/>
</dbReference>
<protein>
    <recommendedName>
        <fullName evidence="6">Thioredoxin domain-containing protein</fullName>
    </recommendedName>
</protein>
<dbReference type="GO" id="GO:0042744">
    <property type="term" value="P:hydrogen peroxide catabolic process"/>
    <property type="evidence" value="ECO:0007669"/>
    <property type="project" value="TreeGrafter"/>
</dbReference>
<keyword evidence="2" id="KW-0575">Peroxidase</keyword>
<organism evidence="7">
    <name type="scientific">Entomoneis paludosa</name>
    <dbReference type="NCBI Taxonomy" id="265537"/>
    <lineage>
        <taxon>Eukaryota</taxon>
        <taxon>Sar</taxon>
        <taxon>Stramenopiles</taxon>
        <taxon>Ochrophyta</taxon>
        <taxon>Bacillariophyta</taxon>
        <taxon>Bacillariophyceae</taxon>
        <taxon>Bacillariophycidae</taxon>
        <taxon>Entomoneidaceae</taxon>
        <taxon>Entomoneis</taxon>
    </lineage>
</organism>
<dbReference type="Pfam" id="PF08534">
    <property type="entry name" value="Redoxin"/>
    <property type="match status" value="1"/>
</dbReference>
<accession>A0A7S2V9K9</accession>
<evidence type="ECO:0000256" key="2">
    <source>
        <dbReference type="ARBA" id="ARBA00022559"/>
    </source>
</evidence>
<dbReference type="InterPro" id="IPR013740">
    <property type="entry name" value="Redoxin"/>
</dbReference>
<comment type="similarity">
    <text evidence="1">Belongs to the peroxiredoxin family. Prx5 subfamily.</text>
</comment>
<evidence type="ECO:0000256" key="3">
    <source>
        <dbReference type="ARBA" id="ARBA00022862"/>
    </source>
</evidence>
<dbReference type="InterPro" id="IPR037944">
    <property type="entry name" value="PRX5-like"/>
</dbReference>
<keyword evidence="4" id="KW-0560">Oxidoreductase</keyword>
<dbReference type="InterPro" id="IPR036249">
    <property type="entry name" value="Thioredoxin-like_sf"/>
</dbReference>
<name>A0A7S2V9K9_9STRA</name>
<gene>
    <name evidence="7" type="ORF">APAL1065_LOCUS2508</name>
</gene>
<sequence>MLSSFAVRNHAPRAVTVTARQFLQSQNRSIMVGTNMQSSVISLQQARPWSMSESNLAVDHAVTLKELFAADKRVVLFGVPAPFTGTCTLEHYPGYQKLASTLQTDYNVDEIICYTVADPYAHHGWSLTLNNDPQQIRFLADPDASFARAYGVDATYDDCSLGLRSQRFSMLVEKGTVVNFHVVDGDAAEDAPQMLQNVQELQESLEDSST</sequence>
<dbReference type="PANTHER" id="PTHR10430">
    <property type="entry name" value="PEROXIREDOXIN"/>
    <property type="match status" value="1"/>
</dbReference>
<dbReference type="GO" id="GO:0005737">
    <property type="term" value="C:cytoplasm"/>
    <property type="evidence" value="ECO:0007669"/>
    <property type="project" value="TreeGrafter"/>
</dbReference>
<dbReference type="PANTHER" id="PTHR10430:SF16">
    <property type="entry name" value="PEROXIREDOXIN-5, MITOCHONDRIAL"/>
    <property type="match status" value="1"/>
</dbReference>
<keyword evidence="3" id="KW-0049">Antioxidant</keyword>
<dbReference type="PROSITE" id="PS51352">
    <property type="entry name" value="THIOREDOXIN_2"/>
    <property type="match status" value="1"/>
</dbReference>
<feature type="domain" description="Thioredoxin" evidence="6">
    <location>
        <begin position="40"/>
        <end position="203"/>
    </location>
</feature>
<evidence type="ECO:0000256" key="5">
    <source>
        <dbReference type="PIRSR" id="PIRSR637944-1"/>
    </source>
</evidence>